<dbReference type="RefSeq" id="WP_406830638.1">
    <property type="nucleotide sequence ID" value="NZ_CP157483.1"/>
</dbReference>
<proteinExistence type="predicted"/>
<dbReference type="AlphaFoldDB" id="A0AAU7JSD7"/>
<evidence type="ECO:0008006" key="3">
    <source>
        <dbReference type="Google" id="ProtNLM"/>
    </source>
</evidence>
<organism evidence="2">
    <name type="scientific">Pedococcus sp. KACC 23699</name>
    <dbReference type="NCBI Taxonomy" id="3149228"/>
    <lineage>
        <taxon>Bacteria</taxon>
        <taxon>Bacillati</taxon>
        <taxon>Actinomycetota</taxon>
        <taxon>Actinomycetes</taxon>
        <taxon>Micrococcales</taxon>
        <taxon>Intrasporangiaceae</taxon>
        <taxon>Pedococcus</taxon>
    </lineage>
</organism>
<dbReference type="EMBL" id="CP157483">
    <property type="protein sequence ID" value="XBO43208.1"/>
    <property type="molecule type" value="Genomic_DNA"/>
</dbReference>
<sequence>MKMRMLAAVGLLVSGAVHLWLWFDGYGSIAVIGPAFMVNAVAAVVIAALVLRWAHWAPLLLAIGFGVSTLAAFVTSATVGLFGVHERWTGGAVLTAAVSEVVVVVASVMALAHEHGVPTPRRLRHPLAYLHTPMT</sequence>
<keyword evidence="1" id="KW-0812">Transmembrane</keyword>
<protein>
    <recommendedName>
        <fullName evidence="3">Phage holin family protein</fullName>
    </recommendedName>
</protein>
<keyword evidence="1" id="KW-0472">Membrane</keyword>
<feature type="transmembrane region" description="Helical" evidence="1">
    <location>
        <begin position="88"/>
        <end position="112"/>
    </location>
</feature>
<evidence type="ECO:0000313" key="2">
    <source>
        <dbReference type="EMBL" id="XBO43208.1"/>
    </source>
</evidence>
<name>A0AAU7JSD7_9MICO</name>
<reference evidence="2" key="1">
    <citation type="submission" date="2024-05" db="EMBL/GenBank/DDBJ databases">
        <authorList>
            <person name="Kim S."/>
            <person name="Heo J."/>
            <person name="Choi H."/>
            <person name="Choi Y."/>
            <person name="Kwon S.-W."/>
            <person name="Kim Y."/>
        </authorList>
    </citation>
    <scope>NUCLEOTIDE SEQUENCE</scope>
    <source>
        <strain evidence="2">KACC 23699</strain>
    </source>
</reference>
<gene>
    <name evidence="2" type="ORF">ABEG17_16825</name>
</gene>
<accession>A0AAU7JSD7</accession>
<feature type="transmembrane region" description="Helical" evidence="1">
    <location>
        <begin position="29"/>
        <end position="51"/>
    </location>
</feature>
<evidence type="ECO:0000256" key="1">
    <source>
        <dbReference type="SAM" id="Phobius"/>
    </source>
</evidence>
<feature type="transmembrane region" description="Helical" evidence="1">
    <location>
        <begin position="58"/>
        <end position="82"/>
    </location>
</feature>
<keyword evidence="1" id="KW-1133">Transmembrane helix</keyword>